<dbReference type="InterPro" id="IPR008949">
    <property type="entry name" value="Isoprenoid_synthase_dom_sf"/>
</dbReference>
<organism evidence="3 4">
    <name type="scientific">Actinomadura viridis</name>
    <dbReference type="NCBI Taxonomy" id="58110"/>
    <lineage>
        <taxon>Bacteria</taxon>
        <taxon>Bacillati</taxon>
        <taxon>Actinomycetota</taxon>
        <taxon>Actinomycetes</taxon>
        <taxon>Streptosporangiales</taxon>
        <taxon>Thermomonosporaceae</taxon>
        <taxon>Actinomadura</taxon>
    </lineage>
</organism>
<dbReference type="GO" id="GO:0016117">
    <property type="term" value="P:carotenoid biosynthetic process"/>
    <property type="evidence" value="ECO:0007669"/>
    <property type="project" value="InterPro"/>
</dbReference>
<accession>A0A931DIH8</accession>
<dbReference type="RefSeq" id="WP_197014084.1">
    <property type="nucleotide sequence ID" value="NZ_BAABES010000002.1"/>
</dbReference>
<dbReference type="Pfam" id="PF00494">
    <property type="entry name" value="SQS_PSY"/>
    <property type="match status" value="1"/>
</dbReference>
<comment type="pathway">
    <text evidence="1">Carotenoid biosynthesis; phytoene biosynthesis.</text>
</comment>
<dbReference type="GO" id="GO:0004311">
    <property type="term" value="F:geranylgeranyl diphosphate synthase activity"/>
    <property type="evidence" value="ECO:0007669"/>
    <property type="project" value="InterPro"/>
</dbReference>
<dbReference type="InterPro" id="IPR044843">
    <property type="entry name" value="Trans_IPPS_bact-type"/>
</dbReference>
<dbReference type="SFLD" id="SFLDS00005">
    <property type="entry name" value="Isoprenoid_Synthase_Type_I"/>
    <property type="match status" value="1"/>
</dbReference>
<dbReference type="InterPro" id="IPR019845">
    <property type="entry name" value="Squalene/phytoene_synthase_CS"/>
</dbReference>
<dbReference type="SFLD" id="SFLDG01018">
    <property type="entry name" value="Squalene/Phytoene_Synthase_Lik"/>
    <property type="match status" value="1"/>
</dbReference>
<dbReference type="PROSITE" id="PS01045">
    <property type="entry name" value="SQUALEN_PHYTOEN_SYN_2"/>
    <property type="match status" value="1"/>
</dbReference>
<dbReference type="Proteomes" id="UP000614047">
    <property type="component" value="Unassembled WGS sequence"/>
</dbReference>
<dbReference type="InterPro" id="IPR002060">
    <property type="entry name" value="Squ/phyt_synthse"/>
</dbReference>
<dbReference type="PANTHER" id="PTHR31480">
    <property type="entry name" value="BIFUNCTIONAL LYCOPENE CYCLASE/PHYTOENE SYNTHASE"/>
    <property type="match status" value="1"/>
</dbReference>
<dbReference type="EMBL" id="JADOUA010000001">
    <property type="protein sequence ID" value="MBG6091814.1"/>
    <property type="molecule type" value="Genomic_DNA"/>
</dbReference>
<proteinExistence type="predicted"/>
<dbReference type="EC" id="2.5.1.32" evidence="3"/>
<evidence type="ECO:0000256" key="2">
    <source>
        <dbReference type="ARBA" id="ARBA00022679"/>
    </source>
</evidence>
<dbReference type="InterPro" id="IPR033904">
    <property type="entry name" value="Trans_IPPS_HH"/>
</dbReference>
<dbReference type="GO" id="GO:0051996">
    <property type="term" value="F:squalene synthase [NAD(P)H] activity"/>
    <property type="evidence" value="ECO:0007669"/>
    <property type="project" value="InterPro"/>
</dbReference>
<dbReference type="InterPro" id="IPR017828">
    <property type="entry name" value="SQ_synth_HpnD-like"/>
</dbReference>
<evidence type="ECO:0000256" key="1">
    <source>
        <dbReference type="ARBA" id="ARBA00004684"/>
    </source>
</evidence>
<evidence type="ECO:0000313" key="4">
    <source>
        <dbReference type="Proteomes" id="UP000614047"/>
    </source>
</evidence>
<comment type="caution">
    <text evidence="3">The sequence shown here is derived from an EMBL/GenBank/DDBJ whole genome shotgun (WGS) entry which is preliminary data.</text>
</comment>
<gene>
    <name evidence="3" type="ORF">IW256_005927</name>
</gene>
<keyword evidence="4" id="KW-1185">Reference proteome</keyword>
<name>A0A931DIH8_9ACTN</name>
<dbReference type="SUPFAM" id="SSF48576">
    <property type="entry name" value="Terpenoid synthases"/>
    <property type="match status" value="1"/>
</dbReference>
<evidence type="ECO:0000313" key="3">
    <source>
        <dbReference type="EMBL" id="MBG6091814.1"/>
    </source>
</evidence>
<dbReference type="Gene3D" id="1.10.600.10">
    <property type="entry name" value="Farnesyl Diphosphate Synthase"/>
    <property type="match status" value="1"/>
</dbReference>
<dbReference type="CDD" id="cd00683">
    <property type="entry name" value="Trans_IPPS_HH"/>
    <property type="match status" value="1"/>
</dbReference>
<reference evidence="3" key="1">
    <citation type="submission" date="2020-11" db="EMBL/GenBank/DDBJ databases">
        <title>Sequencing the genomes of 1000 actinobacteria strains.</title>
        <authorList>
            <person name="Klenk H.-P."/>
        </authorList>
    </citation>
    <scope>NUCLEOTIDE SEQUENCE</scope>
    <source>
        <strain evidence="3">DSM 43175</strain>
    </source>
</reference>
<dbReference type="AlphaFoldDB" id="A0A931DIH8"/>
<dbReference type="NCBIfam" id="TIGR03465">
    <property type="entry name" value="HpnD"/>
    <property type="match status" value="1"/>
</dbReference>
<dbReference type="SFLD" id="SFLDG01212">
    <property type="entry name" value="Phytoene_synthase_like"/>
    <property type="match status" value="1"/>
</dbReference>
<protein>
    <submittedName>
        <fullName evidence="3">Phytoene synthase</fullName>
        <ecNumber evidence="3">2.5.1.32</ecNumber>
    </submittedName>
</protein>
<sequence>MDPSTGYQECERIVRTRARNFAYGIRLLPPPKRRALNAIYAFARRVDDIGDGTDPADVRLARLAETRARLAALPAHGGDPVLVALADAVRRYPIPVEAFGEIVDGCESDVRGASYATFDELVGYCRSVAGSVGRLCLGAFGTGDREAAEPLADALGVALQLTNILRDVREDAETGRVYLPAKDLARYGCTLHFDPRQGFTDEPDRLAELVRAEARRAREWYATGLRLLPLLDRRSAACTAAMAGIYRRLLDRIEADPGAALCSRTSLPAWQKLAVAGRALSGVER</sequence>
<keyword evidence="2 3" id="KW-0808">Transferase</keyword>